<dbReference type="InterPro" id="IPR032710">
    <property type="entry name" value="NTF2-like_dom_sf"/>
</dbReference>
<evidence type="ECO:0000313" key="2">
    <source>
        <dbReference type="Proteomes" id="UP000619079"/>
    </source>
</evidence>
<evidence type="ECO:0000313" key="1">
    <source>
        <dbReference type="EMBL" id="MBJ6372188.1"/>
    </source>
</evidence>
<dbReference type="AlphaFoldDB" id="A0A8J7JAF5"/>
<gene>
    <name evidence="1" type="ORF">JF290_11685</name>
</gene>
<name>A0A8J7JAF5_9RHOB</name>
<sequence>MTVQSEIEAVFADCLRAWNGRDFAGVTTLFTEPGVHVLPTDVSCPPDHGALAGLFAKVPTDLDADEFDRTEIGTHTASQCNDIIALVDPKDVVRHRKDGRIMERIDAAYVCIKDKDRSKQRAAIGCWPDWRN</sequence>
<dbReference type="EMBL" id="JAELVR010000007">
    <property type="protein sequence ID" value="MBJ6372188.1"/>
    <property type="molecule type" value="Genomic_DNA"/>
</dbReference>
<evidence type="ECO:0008006" key="3">
    <source>
        <dbReference type="Google" id="ProtNLM"/>
    </source>
</evidence>
<accession>A0A8J7JAF5</accession>
<keyword evidence="2" id="KW-1185">Reference proteome</keyword>
<proteinExistence type="predicted"/>
<dbReference type="RefSeq" id="WP_199025063.1">
    <property type="nucleotide sequence ID" value="NZ_JAELVR010000007.1"/>
</dbReference>
<reference evidence="1" key="1">
    <citation type="submission" date="2020-12" db="EMBL/GenBank/DDBJ databases">
        <title>Sedimentitalea sp. nov., isolated from sand in Incheon.</title>
        <authorList>
            <person name="Kim W."/>
        </authorList>
    </citation>
    <scope>NUCLEOTIDE SEQUENCE</scope>
    <source>
        <strain evidence="1">CAU 1593</strain>
    </source>
</reference>
<protein>
    <recommendedName>
        <fullName evidence="3">SnoaL-like domain-containing protein</fullName>
    </recommendedName>
</protein>
<dbReference type="SUPFAM" id="SSF54427">
    <property type="entry name" value="NTF2-like"/>
    <property type="match status" value="1"/>
</dbReference>
<dbReference type="Proteomes" id="UP000619079">
    <property type="component" value="Unassembled WGS sequence"/>
</dbReference>
<dbReference type="Gene3D" id="3.10.450.50">
    <property type="match status" value="1"/>
</dbReference>
<organism evidence="1 2">
    <name type="scientific">Sedimentitalea arenosa</name>
    <dbReference type="NCBI Taxonomy" id="2798803"/>
    <lineage>
        <taxon>Bacteria</taxon>
        <taxon>Pseudomonadati</taxon>
        <taxon>Pseudomonadota</taxon>
        <taxon>Alphaproteobacteria</taxon>
        <taxon>Rhodobacterales</taxon>
        <taxon>Paracoccaceae</taxon>
        <taxon>Sedimentitalea</taxon>
    </lineage>
</organism>
<comment type="caution">
    <text evidence="1">The sequence shown here is derived from an EMBL/GenBank/DDBJ whole genome shotgun (WGS) entry which is preliminary data.</text>
</comment>